<dbReference type="RefSeq" id="WP_136782942.1">
    <property type="nucleotide sequence ID" value="NZ_SWCO01000008.1"/>
</dbReference>
<reference evidence="1 2" key="1">
    <citation type="submission" date="2019-04" db="EMBL/GenBank/DDBJ databases">
        <title>Alteromonas portus sp. nov., an alginate lyase-excreting marine bacterium.</title>
        <authorList>
            <person name="Huang H."/>
            <person name="Mo K."/>
            <person name="Bao S."/>
        </authorList>
    </citation>
    <scope>NUCLEOTIDE SEQUENCE [LARGE SCALE GENOMIC DNA]</scope>
    <source>
        <strain evidence="1 2">HB161718</strain>
    </source>
</reference>
<proteinExistence type="predicted"/>
<dbReference type="OrthoDB" id="5342505at2"/>
<name>A0A4U0ZCY4_9ALTE</name>
<evidence type="ECO:0000313" key="2">
    <source>
        <dbReference type="Proteomes" id="UP000305471"/>
    </source>
</evidence>
<protein>
    <submittedName>
        <fullName evidence="1">DUF1826 domain-containing protein</fullName>
    </submittedName>
</protein>
<sequence>MQALQDYNTVFERSSSWRSCADAMVLGDIFEKGISVAIWTRPEAPLISQYYDDIFKSLGMGIRGVFSLTSLKEEIAKLLPNGKSSAGKQAAIDDIYLLSDMLTTLFDCDSVGVRLVPLSSAMCPSFHVDNIPVRLVNTYLGEGTEWLPKESVVSSPMIGLNDANTQGLTKNRLGQHYQENSVRQMSAFDVGLLKGKAWQGHEEFAAVHRSCKVMPETQRVLLTLDPM</sequence>
<dbReference type="InterPro" id="IPR014955">
    <property type="entry name" value="DUF1826"/>
</dbReference>
<evidence type="ECO:0000313" key="1">
    <source>
        <dbReference type="EMBL" id="TKB02417.1"/>
    </source>
</evidence>
<gene>
    <name evidence="1" type="ORF">E5672_15060</name>
</gene>
<keyword evidence="2" id="KW-1185">Reference proteome</keyword>
<dbReference type="Pfam" id="PF08856">
    <property type="entry name" value="DUF1826"/>
    <property type="match status" value="1"/>
</dbReference>
<dbReference type="EMBL" id="SWCO01000008">
    <property type="protein sequence ID" value="TKB02417.1"/>
    <property type="molecule type" value="Genomic_DNA"/>
</dbReference>
<dbReference type="AlphaFoldDB" id="A0A4U0ZCY4"/>
<dbReference type="Proteomes" id="UP000305471">
    <property type="component" value="Unassembled WGS sequence"/>
</dbReference>
<organism evidence="1 2">
    <name type="scientific">Alteromonas portus</name>
    <dbReference type="NCBI Taxonomy" id="2565549"/>
    <lineage>
        <taxon>Bacteria</taxon>
        <taxon>Pseudomonadati</taxon>
        <taxon>Pseudomonadota</taxon>
        <taxon>Gammaproteobacteria</taxon>
        <taxon>Alteromonadales</taxon>
        <taxon>Alteromonadaceae</taxon>
        <taxon>Alteromonas/Salinimonas group</taxon>
        <taxon>Alteromonas</taxon>
    </lineage>
</organism>
<comment type="caution">
    <text evidence="1">The sequence shown here is derived from an EMBL/GenBank/DDBJ whole genome shotgun (WGS) entry which is preliminary data.</text>
</comment>
<accession>A0A4U0ZCY4</accession>